<organism evidence="2 3">
    <name type="scientific">Micromonospora sicca</name>
    <dbReference type="NCBI Taxonomy" id="2202420"/>
    <lineage>
        <taxon>Bacteria</taxon>
        <taxon>Bacillati</taxon>
        <taxon>Actinomycetota</taxon>
        <taxon>Actinomycetes</taxon>
        <taxon>Micromonosporales</taxon>
        <taxon>Micromonosporaceae</taxon>
        <taxon>Micromonospora</taxon>
    </lineage>
</organism>
<evidence type="ECO:0000259" key="1">
    <source>
        <dbReference type="Pfam" id="PF01068"/>
    </source>
</evidence>
<dbReference type="Pfam" id="PF01068">
    <property type="entry name" value="DNA_ligase_A_M"/>
    <property type="match status" value="1"/>
</dbReference>
<protein>
    <recommendedName>
        <fullName evidence="1">ATP-dependent DNA ligase family profile domain-containing protein</fullName>
    </recommendedName>
</protein>
<accession>A0ABU5JQA0</accession>
<reference evidence="2 3" key="1">
    <citation type="submission" date="2023-12" db="EMBL/GenBank/DDBJ databases">
        <title>Micromonospora sp. nov., isolated from Atacama Desert.</title>
        <authorList>
            <person name="Carro L."/>
            <person name="Golinska P."/>
            <person name="Klenk H.-P."/>
            <person name="Goodfellow M."/>
        </authorList>
    </citation>
    <scope>NUCLEOTIDE SEQUENCE [LARGE SCALE GENOMIC DNA]</scope>
    <source>
        <strain evidence="2 3">4G53</strain>
    </source>
</reference>
<dbReference type="EMBL" id="JAXOTQ010000078">
    <property type="protein sequence ID" value="MDZ5494494.1"/>
    <property type="molecule type" value="Genomic_DNA"/>
</dbReference>
<dbReference type="InterPro" id="IPR012310">
    <property type="entry name" value="DNA_ligase_ATP-dep_cent"/>
</dbReference>
<evidence type="ECO:0000313" key="2">
    <source>
        <dbReference type="EMBL" id="MDZ5494494.1"/>
    </source>
</evidence>
<sequence length="82" mass="9126">MLAAPVDSVPEGPNLVYEPKWDGWRALAFHGASDLYLQSRAGRNLTPYFPDITRAVRAFVPPGVVLDGELVVWERGRTNFAQ</sequence>
<evidence type="ECO:0000313" key="3">
    <source>
        <dbReference type="Proteomes" id="UP001290101"/>
    </source>
</evidence>
<dbReference type="Gene3D" id="3.30.470.30">
    <property type="entry name" value="DNA ligase/mRNA capping enzyme"/>
    <property type="match status" value="1"/>
</dbReference>
<comment type="caution">
    <text evidence="2">The sequence shown here is derived from an EMBL/GenBank/DDBJ whole genome shotgun (WGS) entry which is preliminary data.</text>
</comment>
<feature type="domain" description="ATP-dependent DNA ligase family profile" evidence="1">
    <location>
        <begin position="1"/>
        <end position="77"/>
    </location>
</feature>
<dbReference type="Proteomes" id="UP001290101">
    <property type="component" value="Unassembled WGS sequence"/>
</dbReference>
<dbReference type="RefSeq" id="WP_322443958.1">
    <property type="nucleotide sequence ID" value="NZ_JAXOTQ010000078.1"/>
</dbReference>
<name>A0ABU5JQA0_9ACTN</name>
<dbReference type="SUPFAM" id="SSF56091">
    <property type="entry name" value="DNA ligase/mRNA capping enzyme, catalytic domain"/>
    <property type="match status" value="1"/>
</dbReference>
<keyword evidence="3" id="KW-1185">Reference proteome</keyword>
<gene>
    <name evidence="2" type="ORF">U2F25_34485</name>
</gene>
<proteinExistence type="predicted"/>